<feature type="binding site" evidence="2">
    <location>
        <begin position="393"/>
        <end position="395"/>
    </location>
    <ligand>
        <name>L-glutamate</name>
        <dbReference type="ChEBI" id="CHEBI:29985"/>
    </ligand>
</feature>
<feature type="active site" description="Nucleophile" evidence="1">
    <location>
        <position position="375"/>
    </location>
</feature>
<dbReference type="PRINTS" id="PR01210">
    <property type="entry name" value="GGTRANSPTASE"/>
</dbReference>
<dbReference type="STRING" id="425265.A8PTP6"/>
<dbReference type="AlphaFoldDB" id="A8PTP6"/>
<keyword evidence="3" id="KW-0378">Hydrolase</keyword>
<dbReference type="NCBIfam" id="TIGR00066">
    <property type="entry name" value="g_glut_trans"/>
    <property type="match status" value="1"/>
</dbReference>
<reference evidence="4 5" key="1">
    <citation type="journal article" date="2007" name="Proc. Natl. Acad. Sci. U.S.A.">
        <title>Dandruff-associated Malassezia genomes reveal convergent and divergent virulence traits shared with plant and human fungal pathogens.</title>
        <authorList>
            <person name="Xu J."/>
            <person name="Saunders C.W."/>
            <person name="Hu P."/>
            <person name="Grant R.A."/>
            <person name="Boekhout T."/>
            <person name="Kuramae E.E."/>
            <person name="Kronstad J.W."/>
            <person name="Deangelis Y.M."/>
            <person name="Reeder N.L."/>
            <person name="Johnstone K.R."/>
            <person name="Leland M."/>
            <person name="Fieno A.M."/>
            <person name="Begley W.M."/>
            <person name="Sun Y."/>
            <person name="Lacey M.P."/>
            <person name="Chaudhary T."/>
            <person name="Keough T."/>
            <person name="Chu L."/>
            <person name="Sears R."/>
            <person name="Yuan B."/>
            <person name="Dawson T.L.Jr."/>
        </authorList>
    </citation>
    <scope>NUCLEOTIDE SEQUENCE [LARGE SCALE GENOMIC DNA]</scope>
    <source>
        <strain evidence="5">ATCC MYA-4612 / CBS 7966</strain>
    </source>
</reference>
<feature type="binding site" evidence="2">
    <location>
        <begin position="444"/>
        <end position="445"/>
    </location>
    <ligand>
        <name>L-glutamate</name>
        <dbReference type="ChEBI" id="CHEBI:29985"/>
    </ligand>
</feature>
<dbReference type="OMA" id="GFMLVHL"/>
<dbReference type="EMBL" id="AAYY01000001">
    <property type="protein sequence ID" value="EDP45469.1"/>
    <property type="molecule type" value="Genomic_DNA"/>
</dbReference>
<dbReference type="Gene3D" id="1.10.246.130">
    <property type="match status" value="1"/>
</dbReference>
<name>A8PTP6_MALGO</name>
<feature type="binding site" evidence="2">
    <location>
        <position position="416"/>
    </location>
    <ligand>
        <name>L-glutamate</name>
        <dbReference type="ChEBI" id="CHEBI:29985"/>
    </ligand>
</feature>
<evidence type="ECO:0000313" key="5">
    <source>
        <dbReference type="Proteomes" id="UP000008837"/>
    </source>
</evidence>
<gene>
    <name evidence="4" type="ORF">MGL_0458</name>
</gene>
<evidence type="ECO:0000256" key="1">
    <source>
        <dbReference type="PIRSR" id="PIRSR600101-1"/>
    </source>
</evidence>
<dbReference type="RefSeq" id="XP_001732683.1">
    <property type="nucleotide sequence ID" value="XM_001732631.1"/>
</dbReference>
<feature type="binding site" evidence="2">
    <location>
        <position position="468"/>
    </location>
    <ligand>
        <name>L-glutamate</name>
        <dbReference type="ChEBI" id="CHEBI:29985"/>
    </ligand>
</feature>
<dbReference type="EC" id="2.3.2.2" evidence="3"/>
<comment type="catalytic activity">
    <reaction evidence="3">
        <text>an N-terminal (5-L-glutamyl)-[peptide] + an alpha-amino acid = 5-L-glutamyl amino acid + an N-terminal L-alpha-aminoacyl-[peptide]</text>
        <dbReference type="Rhea" id="RHEA:23904"/>
        <dbReference type="Rhea" id="RHEA-COMP:9780"/>
        <dbReference type="Rhea" id="RHEA-COMP:9795"/>
        <dbReference type="ChEBI" id="CHEBI:77644"/>
        <dbReference type="ChEBI" id="CHEBI:78597"/>
        <dbReference type="ChEBI" id="CHEBI:78599"/>
        <dbReference type="ChEBI" id="CHEBI:78608"/>
        <dbReference type="EC" id="2.3.2.2"/>
    </reaction>
</comment>
<keyword evidence="3" id="KW-0808">Transferase</keyword>
<accession>A8PTP6</accession>
<evidence type="ECO:0000256" key="2">
    <source>
        <dbReference type="PIRSR" id="PIRSR600101-2"/>
    </source>
</evidence>
<dbReference type="GeneID" id="5856989"/>
<dbReference type="GO" id="GO:0036374">
    <property type="term" value="F:glutathione hydrolase activity"/>
    <property type="evidence" value="ECO:0007669"/>
    <property type="project" value="UniProtKB-UniRule"/>
</dbReference>
<comment type="caution">
    <text evidence="4">The sequence shown here is derived from an EMBL/GenBank/DDBJ whole genome shotgun (WGS) entry which is preliminary data.</text>
</comment>
<dbReference type="InterPro" id="IPR043137">
    <property type="entry name" value="GGT_ssub_C"/>
</dbReference>
<dbReference type="Pfam" id="PF01019">
    <property type="entry name" value="G_glu_transpept"/>
    <property type="match status" value="1"/>
</dbReference>
<feature type="binding site" evidence="2">
    <location>
        <position position="101"/>
    </location>
    <ligand>
        <name>L-glutamate</name>
        <dbReference type="ChEBI" id="CHEBI:29985"/>
    </ligand>
</feature>
<dbReference type="VEuPathDB" id="FungiDB:MGL_0458"/>
<dbReference type="GO" id="GO:0006751">
    <property type="term" value="P:glutathione catabolic process"/>
    <property type="evidence" value="ECO:0007669"/>
    <property type="project" value="UniProtKB-UniRule"/>
</dbReference>
<evidence type="ECO:0000313" key="4">
    <source>
        <dbReference type="EMBL" id="EDP45469.1"/>
    </source>
</evidence>
<evidence type="ECO:0000256" key="3">
    <source>
        <dbReference type="RuleBase" id="RU368068"/>
    </source>
</evidence>
<dbReference type="PANTHER" id="PTHR11686:SF62">
    <property type="entry name" value="GLUTATHIONE HYDROLASE"/>
    <property type="match status" value="1"/>
</dbReference>
<proteinExistence type="predicted"/>
<dbReference type="UniPathway" id="UPA00204"/>
<dbReference type="Gene3D" id="3.60.20.40">
    <property type="match status" value="1"/>
</dbReference>
<dbReference type="InterPro" id="IPR043138">
    <property type="entry name" value="GGT_lsub"/>
</dbReference>
<dbReference type="EC" id="3.4.19.13" evidence="3"/>
<dbReference type="InterPro" id="IPR000101">
    <property type="entry name" value="GGT_peptidase"/>
</dbReference>
<keyword evidence="5" id="KW-1185">Reference proteome</keyword>
<dbReference type="InParanoid" id="A8PTP6"/>
<keyword evidence="3" id="KW-0012">Acyltransferase</keyword>
<dbReference type="SUPFAM" id="SSF56235">
    <property type="entry name" value="N-terminal nucleophile aminohydrolases (Ntn hydrolases)"/>
    <property type="match status" value="1"/>
</dbReference>
<comment type="catalytic activity">
    <reaction evidence="3">
        <text>glutathione + H2O = L-cysteinylglycine + L-glutamate</text>
        <dbReference type="Rhea" id="RHEA:28807"/>
        <dbReference type="ChEBI" id="CHEBI:15377"/>
        <dbReference type="ChEBI" id="CHEBI:29985"/>
        <dbReference type="ChEBI" id="CHEBI:57925"/>
        <dbReference type="ChEBI" id="CHEBI:61694"/>
        <dbReference type="EC" id="3.4.19.13"/>
    </reaction>
</comment>
<dbReference type="PANTHER" id="PTHR11686">
    <property type="entry name" value="GAMMA GLUTAMYL TRANSPEPTIDASE"/>
    <property type="match status" value="1"/>
</dbReference>
<dbReference type="GO" id="GO:0005886">
    <property type="term" value="C:plasma membrane"/>
    <property type="evidence" value="ECO:0007669"/>
    <property type="project" value="TreeGrafter"/>
</dbReference>
<comment type="catalytic activity">
    <reaction evidence="3">
        <text>an S-substituted glutathione + H2O = an S-substituted L-cysteinylglycine + L-glutamate</text>
        <dbReference type="Rhea" id="RHEA:59468"/>
        <dbReference type="ChEBI" id="CHEBI:15377"/>
        <dbReference type="ChEBI" id="CHEBI:29985"/>
        <dbReference type="ChEBI" id="CHEBI:90779"/>
        <dbReference type="ChEBI" id="CHEBI:143103"/>
        <dbReference type="EC" id="3.4.19.13"/>
    </reaction>
</comment>
<protein>
    <recommendedName>
        <fullName evidence="3">Glutathione hydrolase</fullName>
        <ecNumber evidence="3">2.3.2.2</ecNumber>
        <ecNumber evidence="3">3.4.19.13</ecNumber>
    </recommendedName>
    <alternativeName>
        <fullName evidence="3">Gamma-glutamyltransferase</fullName>
    </alternativeName>
    <alternativeName>
        <fullName evidence="3">Gamma-glutamyltranspeptidase</fullName>
    </alternativeName>
</protein>
<comment type="function">
    <text evidence="3">Cleaves the gamma-glutamyl peptide bond of glutathione and glutathione conjugates.</text>
</comment>
<dbReference type="Proteomes" id="UP000008837">
    <property type="component" value="Unassembled WGS sequence"/>
</dbReference>
<comment type="pathway">
    <text evidence="3">Sulfur metabolism; glutathione metabolism.</text>
</comment>
<dbReference type="MEROPS" id="T03.011"/>
<dbReference type="GO" id="GO:0103068">
    <property type="term" value="F:leukotriene C4 gamma-glutamyl transferase activity"/>
    <property type="evidence" value="ECO:0007669"/>
    <property type="project" value="UniProtKB-EC"/>
</dbReference>
<dbReference type="InterPro" id="IPR029055">
    <property type="entry name" value="Ntn_hydrolases_N"/>
</dbReference>
<dbReference type="KEGG" id="mgl:MGL_0458"/>
<dbReference type="FunCoup" id="A8PTP6">
    <property type="interactions" value="75"/>
</dbReference>
<organism evidence="4 5">
    <name type="scientific">Malassezia globosa (strain ATCC MYA-4612 / CBS 7966)</name>
    <name type="common">Dandruff-associated fungus</name>
    <dbReference type="NCBI Taxonomy" id="425265"/>
    <lineage>
        <taxon>Eukaryota</taxon>
        <taxon>Fungi</taxon>
        <taxon>Dikarya</taxon>
        <taxon>Basidiomycota</taxon>
        <taxon>Ustilaginomycotina</taxon>
        <taxon>Malasseziomycetes</taxon>
        <taxon>Malasseziales</taxon>
        <taxon>Malasseziaceae</taxon>
        <taxon>Malassezia</taxon>
    </lineage>
</organism>
<dbReference type="OrthoDB" id="1081007at2759"/>
<sequence>MRVPSVYDRPGDDVPVYMRAESQGYEPYYNTTGSHGAVSSELDICSNVGVYLLSKGGSAADAAIGTASCIGAVDTFHSGIGGGGFALVKTQGNDPVVLDYREKAPRAAHRDMFVGLPQNASLYGGLAVAVPGEVRGWEQLHKMYGRLPWSELLEPVITITRHGFKIPTQLYDRLDTAKDILCNTRRLAPVYCPDGRLVQAGEHIRLEALSRTYEQIAQYGPNAFYGGDIARRTVAAVREAGGIMTMDDLRDFRVLIREARSITYRDQYRVWSSPMPSSGSVVLAALKTMEHFADEPYAPEHVLHTHRLIEATKYAYGERGQLGDPAFVRHVPAMEDRMVSDARAAWRRRNIRDSHVQPIDAYDPQHLYMAEDRGTSHFNVIDAQGMSIALTTTINGIWGSDVLTEDGILLNNDMDDFASPDRSNQFGYAPAEANFIEPGKRPLSSMSPLIVENLRTGDLELLMGSAGGSRIITANLQLVYAFLSHHGQKRIDHFIARPRWHDQLVPPITMFEYAVPATMIPNFVGYNNATIAELAAKGHEPVYYAPGFSNAQAIQCMHRDGRTDGQPWLLAATEIRQREARGAAI</sequence>